<feature type="chain" id="PRO_5046180337" evidence="2">
    <location>
        <begin position="36"/>
        <end position="397"/>
    </location>
</feature>
<name>A0ABP6WAB9_9PSEU</name>
<comment type="caution">
    <text evidence="4">The sequence shown here is derived from an EMBL/GenBank/DDBJ whole genome shotgun (WGS) entry which is preliminary data.</text>
</comment>
<keyword evidence="5" id="KW-1185">Reference proteome</keyword>
<evidence type="ECO:0000313" key="4">
    <source>
        <dbReference type="EMBL" id="GAA3546352.1"/>
    </source>
</evidence>
<dbReference type="PROSITE" id="PS50983">
    <property type="entry name" value="FE_B12_PBP"/>
    <property type="match status" value="1"/>
</dbReference>
<dbReference type="Gene3D" id="3.40.50.1980">
    <property type="entry name" value="Nitrogenase molybdenum iron protein domain"/>
    <property type="match status" value="2"/>
</dbReference>
<feature type="signal peptide" evidence="2">
    <location>
        <begin position="1"/>
        <end position="35"/>
    </location>
</feature>
<dbReference type="PANTHER" id="PTHR30535:SF34">
    <property type="entry name" value="MOLYBDATE-BINDING PROTEIN MOLA"/>
    <property type="match status" value="1"/>
</dbReference>
<evidence type="ECO:0000256" key="1">
    <source>
        <dbReference type="ARBA" id="ARBA00008814"/>
    </source>
</evidence>
<dbReference type="Pfam" id="PF01497">
    <property type="entry name" value="Peripla_BP_2"/>
    <property type="match status" value="1"/>
</dbReference>
<dbReference type="PANTHER" id="PTHR30535">
    <property type="entry name" value="VITAMIN B12-BINDING PROTEIN"/>
    <property type="match status" value="1"/>
</dbReference>
<dbReference type="InterPro" id="IPR002491">
    <property type="entry name" value="ABC_transptr_periplasmic_BD"/>
</dbReference>
<comment type="similarity">
    <text evidence="1">Belongs to the bacterial solute-binding protein 8 family.</text>
</comment>
<sequence length="397" mass="43626">MPYFATRRGLRPARRRRTAAVFTAVLAMLAAGACSAPQQDEQSSAAKRTVTDVLGRKVDIPVPAKRILLDGARVLYTTALLNKQDPLQGIVGLPNDLEQNDPDSLQQYRKKFPGIDRIQRTGQVYDGSFSIEAAIRLHPDVFVLSAANYQAAQDAGIVDRLARVGVPTVVLDYFQDPIKNTAASVRLMGTILGRTAEADAFASYYQAAIDRVRSTLAAAHEPPTPTFLWRAPGYFECCSSFAKSNLAKVVQFAGGANLADDVLKTPQGAISPETILSRNPDVIIATGADWAPGTPASPGTFVPLGYRENAAAAAAQLKSIVQKQAGFPQLKAVREHRTYAAWHHFYDSPYNFLAVEWFAKWLHPELFRDVDPDATIRELHTKFLPIPYQGTFWTELR</sequence>
<proteinExistence type="inferred from homology"/>
<gene>
    <name evidence="4" type="ORF">GCM10022222_32490</name>
</gene>
<dbReference type="EMBL" id="BAAAZN010000006">
    <property type="protein sequence ID" value="GAA3546352.1"/>
    <property type="molecule type" value="Genomic_DNA"/>
</dbReference>
<dbReference type="RefSeq" id="WP_344860475.1">
    <property type="nucleotide sequence ID" value="NZ_BAAAZN010000006.1"/>
</dbReference>
<accession>A0ABP6WAB9</accession>
<dbReference type="SUPFAM" id="SSF53807">
    <property type="entry name" value="Helical backbone' metal receptor"/>
    <property type="match status" value="1"/>
</dbReference>
<evidence type="ECO:0000259" key="3">
    <source>
        <dbReference type="PROSITE" id="PS50983"/>
    </source>
</evidence>
<protein>
    <submittedName>
        <fullName evidence="4">ABC transporter substrate-binding protein</fullName>
    </submittedName>
</protein>
<dbReference type="InterPro" id="IPR050902">
    <property type="entry name" value="ABC_Transporter_SBP"/>
</dbReference>
<evidence type="ECO:0000313" key="5">
    <source>
        <dbReference type="Proteomes" id="UP001500689"/>
    </source>
</evidence>
<dbReference type="PROSITE" id="PS51257">
    <property type="entry name" value="PROKAR_LIPOPROTEIN"/>
    <property type="match status" value="1"/>
</dbReference>
<reference evidence="5" key="1">
    <citation type="journal article" date="2019" name="Int. J. Syst. Evol. Microbiol.">
        <title>The Global Catalogue of Microorganisms (GCM) 10K type strain sequencing project: providing services to taxonomists for standard genome sequencing and annotation.</title>
        <authorList>
            <consortium name="The Broad Institute Genomics Platform"/>
            <consortium name="The Broad Institute Genome Sequencing Center for Infectious Disease"/>
            <person name="Wu L."/>
            <person name="Ma J."/>
        </authorList>
    </citation>
    <scope>NUCLEOTIDE SEQUENCE [LARGE SCALE GENOMIC DNA]</scope>
    <source>
        <strain evidence="5">JCM 16898</strain>
    </source>
</reference>
<organism evidence="4 5">
    <name type="scientific">Amycolatopsis ultiminotia</name>
    <dbReference type="NCBI Taxonomy" id="543629"/>
    <lineage>
        <taxon>Bacteria</taxon>
        <taxon>Bacillati</taxon>
        <taxon>Actinomycetota</taxon>
        <taxon>Actinomycetes</taxon>
        <taxon>Pseudonocardiales</taxon>
        <taxon>Pseudonocardiaceae</taxon>
        <taxon>Amycolatopsis</taxon>
    </lineage>
</organism>
<evidence type="ECO:0000256" key="2">
    <source>
        <dbReference type="SAM" id="SignalP"/>
    </source>
</evidence>
<keyword evidence="2" id="KW-0732">Signal</keyword>
<dbReference type="Proteomes" id="UP001500689">
    <property type="component" value="Unassembled WGS sequence"/>
</dbReference>
<feature type="domain" description="Fe/B12 periplasmic-binding" evidence="3">
    <location>
        <begin position="66"/>
        <end position="370"/>
    </location>
</feature>